<dbReference type="CDD" id="cd00685">
    <property type="entry name" value="Trans_IPPS_HT"/>
    <property type="match status" value="1"/>
</dbReference>
<reference evidence="7" key="1">
    <citation type="journal article" date="2014" name="Int. J. Syst. Evol. Microbiol.">
        <title>Complete genome sequence of Corynebacterium casei LMG S-19264T (=DSM 44701T), isolated from a smear-ripened cheese.</title>
        <authorList>
            <consortium name="US DOE Joint Genome Institute (JGI-PGF)"/>
            <person name="Walter F."/>
            <person name="Albersmeier A."/>
            <person name="Kalinowski J."/>
            <person name="Ruckert C."/>
        </authorList>
    </citation>
    <scope>NUCLEOTIDE SEQUENCE</scope>
    <source>
        <strain evidence="7">JCM 3090</strain>
    </source>
</reference>
<evidence type="ECO:0000313" key="7">
    <source>
        <dbReference type="EMBL" id="GGK06799.1"/>
    </source>
</evidence>
<keyword evidence="8" id="KW-1185">Reference proteome</keyword>
<gene>
    <name evidence="7" type="ORF">GCM10010123_40690</name>
</gene>
<evidence type="ECO:0000313" key="8">
    <source>
        <dbReference type="Proteomes" id="UP000649739"/>
    </source>
</evidence>
<dbReference type="GO" id="GO:0004659">
    <property type="term" value="F:prenyltransferase activity"/>
    <property type="evidence" value="ECO:0007669"/>
    <property type="project" value="InterPro"/>
</dbReference>
<accession>A0A8J3BA30</accession>
<dbReference type="Pfam" id="PF00348">
    <property type="entry name" value="polyprenyl_synt"/>
    <property type="match status" value="1"/>
</dbReference>
<dbReference type="RefSeq" id="WP_189171806.1">
    <property type="nucleotide sequence ID" value="NZ_BMQB01000011.1"/>
</dbReference>
<reference evidence="7" key="2">
    <citation type="submission" date="2020-09" db="EMBL/GenBank/DDBJ databases">
        <authorList>
            <person name="Sun Q."/>
            <person name="Ohkuma M."/>
        </authorList>
    </citation>
    <scope>NUCLEOTIDE SEQUENCE</scope>
    <source>
        <strain evidence="7">JCM 3090</strain>
    </source>
</reference>
<dbReference type="PROSITE" id="PS00723">
    <property type="entry name" value="POLYPRENYL_SYNTHASE_1"/>
    <property type="match status" value="1"/>
</dbReference>
<dbReference type="Gene3D" id="1.10.600.10">
    <property type="entry name" value="Farnesyl Diphosphate Synthase"/>
    <property type="match status" value="1"/>
</dbReference>
<comment type="caution">
    <text evidence="7">The sequence shown here is derived from an EMBL/GenBank/DDBJ whole genome shotgun (WGS) entry which is preliminary data.</text>
</comment>
<dbReference type="GO" id="GO:0046872">
    <property type="term" value="F:metal ion binding"/>
    <property type="evidence" value="ECO:0007669"/>
    <property type="project" value="UniProtKB-KW"/>
</dbReference>
<keyword evidence="3 6" id="KW-0808">Transferase</keyword>
<keyword evidence="5" id="KW-0460">Magnesium</keyword>
<organism evidence="7 8">
    <name type="scientific">Pilimelia anulata</name>
    <dbReference type="NCBI Taxonomy" id="53371"/>
    <lineage>
        <taxon>Bacteria</taxon>
        <taxon>Bacillati</taxon>
        <taxon>Actinomycetota</taxon>
        <taxon>Actinomycetes</taxon>
        <taxon>Micromonosporales</taxon>
        <taxon>Micromonosporaceae</taxon>
        <taxon>Pilimelia</taxon>
    </lineage>
</organism>
<evidence type="ECO:0000256" key="4">
    <source>
        <dbReference type="ARBA" id="ARBA00022723"/>
    </source>
</evidence>
<dbReference type="PANTHER" id="PTHR12001:SF85">
    <property type="entry name" value="SHORT CHAIN ISOPRENYL DIPHOSPHATE SYNTHASE"/>
    <property type="match status" value="1"/>
</dbReference>
<dbReference type="SFLD" id="SFLDG01017">
    <property type="entry name" value="Polyprenyl_Transferase_Like"/>
    <property type="match status" value="1"/>
</dbReference>
<dbReference type="InterPro" id="IPR008949">
    <property type="entry name" value="Isoprenoid_synthase_dom_sf"/>
</dbReference>
<name>A0A8J3BA30_9ACTN</name>
<evidence type="ECO:0000256" key="3">
    <source>
        <dbReference type="ARBA" id="ARBA00022679"/>
    </source>
</evidence>
<dbReference type="InterPro" id="IPR033749">
    <property type="entry name" value="Polyprenyl_synt_CS"/>
</dbReference>
<keyword evidence="4" id="KW-0479">Metal-binding</keyword>
<dbReference type="PROSITE" id="PS00444">
    <property type="entry name" value="POLYPRENYL_SYNTHASE_2"/>
    <property type="match status" value="1"/>
</dbReference>
<dbReference type="GO" id="GO:0008299">
    <property type="term" value="P:isoprenoid biosynthetic process"/>
    <property type="evidence" value="ECO:0007669"/>
    <property type="project" value="InterPro"/>
</dbReference>
<evidence type="ECO:0000256" key="2">
    <source>
        <dbReference type="ARBA" id="ARBA00006706"/>
    </source>
</evidence>
<sequence>MIGTTPLSPPRDGGAVVRAGVHSVLDEFLGRQLDAAGRAEWRDAVEAIRDLALAGGKRTRPTFCWLGWRSYGGSPEPGVIRAAAALELFHAFALIHDDVMDDSDTRRGRPALHVGLARLHRRRGWRGSATRFGRNTAVLCGDLCLVWSDELFHSCGLPPRRVRRALELLHRMRAEVLLGQYLDLVGGVSPAGLAACRTILLYKSARYTVERPLQIGAALAGADAAHLATLSAYGVPLGEAFQLRDDLLGVFGDDAVTGKPTTTDLRDGKSTVLMALAREHADGAQRAVLDRWHGAADLDAAAAARLRAIAVETGALRRVEAMIAARTEQAVGALDDAGLDPAVYRDLVDLAHRLSTRTR</sequence>
<dbReference type="AlphaFoldDB" id="A0A8J3BA30"/>
<dbReference type="Proteomes" id="UP000649739">
    <property type="component" value="Unassembled WGS sequence"/>
</dbReference>
<dbReference type="InterPro" id="IPR000092">
    <property type="entry name" value="Polyprenyl_synt"/>
</dbReference>
<evidence type="ECO:0000256" key="1">
    <source>
        <dbReference type="ARBA" id="ARBA00001946"/>
    </source>
</evidence>
<dbReference type="EMBL" id="BMQB01000011">
    <property type="protein sequence ID" value="GGK06799.1"/>
    <property type="molecule type" value="Genomic_DNA"/>
</dbReference>
<evidence type="ECO:0000256" key="5">
    <source>
        <dbReference type="ARBA" id="ARBA00022842"/>
    </source>
</evidence>
<dbReference type="SUPFAM" id="SSF48576">
    <property type="entry name" value="Terpenoid synthases"/>
    <property type="match status" value="1"/>
</dbReference>
<dbReference type="SFLD" id="SFLDS00005">
    <property type="entry name" value="Isoprenoid_Synthase_Type_I"/>
    <property type="match status" value="1"/>
</dbReference>
<evidence type="ECO:0000256" key="6">
    <source>
        <dbReference type="RuleBase" id="RU004466"/>
    </source>
</evidence>
<comment type="similarity">
    <text evidence="2 6">Belongs to the FPP/GGPP synthase family.</text>
</comment>
<proteinExistence type="inferred from homology"/>
<comment type="cofactor">
    <cofactor evidence="1">
        <name>Mg(2+)</name>
        <dbReference type="ChEBI" id="CHEBI:18420"/>
    </cofactor>
</comment>
<protein>
    <submittedName>
        <fullName evidence="7">Geranylgeranyl pyrophosphate synthase</fullName>
    </submittedName>
</protein>
<dbReference type="PANTHER" id="PTHR12001">
    <property type="entry name" value="GERANYLGERANYL PYROPHOSPHATE SYNTHASE"/>
    <property type="match status" value="1"/>
</dbReference>